<dbReference type="Gene3D" id="3.30.200.20">
    <property type="entry name" value="Phosphorylase Kinase, domain 1"/>
    <property type="match status" value="1"/>
</dbReference>
<keyword evidence="8" id="KW-0472">Membrane</keyword>
<evidence type="ECO:0000256" key="7">
    <source>
        <dbReference type="ARBA" id="ARBA00022989"/>
    </source>
</evidence>
<dbReference type="GO" id="GO:0016020">
    <property type="term" value="C:membrane"/>
    <property type="evidence" value="ECO:0007669"/>
    <property type="project" value="UniProtKB-SubCell"/>
</dbReference>
<dbReference type="SUPFAM" id="SSF56112">
    <property type="entry name" value="Protein kinase-like (PK-like)"/>
    <property type="match status" value="1"/>
</dbReference>
<gene>
    <name evidence="10" type="ORF">IFM89_010860</name>
</gene>
<accession>A0A835I407</accession>
<keyword evidence="2" id="KW-0808">Transferase</keyword>
<dbReference type="AlphaFoldDB" id="A0A835I407"/>
<evidence type="ECO:0000256" key="4">
    <source>
        <dbReference type="ARBA" id="ARBA00022729"/>
    </source>
</evidence>
<evidence type="ECO:0000259" key="9">
    <source>
        <dbReference type="SMART" id="SM00219"/>
    </source>
</evidence>
<proteinExistence type="predicted"/>
<comment type="subcellular location">
    <subcellularLocation>
        <location evidence="1">Membrane</location>
        <topology evidence="1">Single-pass membrane protein</topology>
    </subcellularLocation>
</comment>
<organism evidence="10 11">
    <name type="scientific">Coptis chinensis</name>
    <dbReference type="NCBI Taxonomy" id="261450"/>
    <lineage>
        <taxon>Eukaryota</taxon>
        <taxon>Viridiplantae</taxon>
        <taxon>Streptophyta</taxon>
        <taxon>Embryophyta</taxon>
        <taxon>Tracheophyta</taxon>
        <taxon>Spermatophyta</taxon>
        <taxon>Magnoliopsida</taxon>
        <taxon>Ranunculales</taxon>
        <taxon>Ranunculaceae</taxon>
        <taxon>Coptidoideae</taxon>
        <taxon>Coptis</taxon>
    </lineage>
</organism>
<feature type="domain" description="Tyrosine-protein kinase catalytic" evidence="9">
    <location>
        <begin position="39"/>
        <end position="172"/>
    </location>
</feature>
<evidence type="ECO:0000313" key="10">
    <source>
        <dbReference type="EMBL" id="KAF9608728.1"/>
    </source>
</evidence>
<dbReference type="FunFam" id="3.30.200.20:FF:000178">
    <property type="entry name" value="serine/threonine-protein kinase PBS1-like"/>
    <property type="match status" value="1"/>
</dbReference>
<dbReference type="InterPro" id="IPR001245">
    <property type="entry name" value="Ser-Thr/Tyr_kinase_cat_dom"/>
</dbReference>
<keyword evidence="4" id="KW-0732">Signal</keyword>
<dbReference type="PANTHER" id="PTHR47974">
    <property type="entry name" value="OS07G0415500 PROTEIN"/>
    <property type="match status" value="1"/>
</dbReference>
<evidence type="ECO:0000256" key="8">
    <source>
        <dbReference type="ARBA" id="ARBA00023136"/>
    </source>
</evidence>
<keyword evidence="5" id="KW-0547">Nucleotide-binding</keyword>
<dbReference type="EMBL" id="JADFTS010000004">
    <property type="protein sequence ID" value="KAF9608728.1"/>
    <property type="molecule type" value="Genomic_DNA"/>
</dbReference>
<evidence type="ECO:0000313" key="11">
    <source>
        <dbReference type="Proteomes" id="UP000631114"/>
    </source>
</evidence>
<comment type="caution">
    <text evidence="10">The sequence shown here is derived from an EMBL/GenBank/DDBJ whole genome shotgun (WGS) entry which is preliminary data.</text>
</comment>
<keyword evidence="7" id="KW-1133">Transmembrane helix</keyword>
<dbReference type="InterPro" id="IPR011009">
    <property type="entry name" value="Kinase-like_dom_sf"/>
</dbReference>
<protein>
    <recommendedName>
        <fullName evidence="9">Tyrosine-protein kinase catalytic domain-containing protein</fullName>
    </recommendedName>
</protein>
<sequence>MKKVKLGRISSHSSTEIDDFSIPGLPVRFEYEELDVATNKFQSKIGSSGFGDVYKGTLPDKTIVAVKKISNMSNQGKKEFCIEIAIIGNTHHVNLVRFRGFCAQGRQLALPVYFPLYALEMHEQRKYMELADLKLERRVTSEEIEKLLQVALCCVHEDLMLRPSMANVVSMLEGKIPLGVPRVEGLNFLWFYGRRFTEASTIEGSNMANMLMLFPDANASQSSNTTGSYSSLSYISSQQISGPR</sequence>
<evidence type="ECO:0000256" key="6">
    <source>
        <dbReference type="ARBA" id="ARBA00022840"/>
    </source>
</evidence>
<dbReference type="SMART" id="SM00219">
    <property type="entry name" value="TyrKc"/>
    <property type="match status" value="1"/>
</dbReference>
<evidence type="ECO:0000256" key="3">
    <source>
        <dbReference type="ARBA" id="ARBA00022692"/>
    </source>
</evidence>
<dbReference type="OrthoDB" id="1707201at2759"/>
<keyword evidence="11" id="KW-1185">Reference proteome</keyword>
<name>A0A835I407_9MAGN</name>
<dbReference type="Pfam" id="PF07714">
    <property type="entry name" value="PK_Tyr_Ser-Thr"/>
    <property type="match status" value="1"/>
</dbReference>
<keyword evidence="3" id="KW-0812">Transmembrane</keyword>
<evidence type="ECO:0000256" key="1">
    <source>
        <dbReference type="ARBA" id="ARBA00004167"/>
    </source>
</evidence>
<evidence type="ECO:0000256" key="2">
    <source>
        <dbReference type="ARBA" id="ARBA00022679"/>
    </source>
</evidence>
<reference evidence="10 11" key="1">
    <citation type="submission" date="2020-10" db="EMBL/GenBank/DDBJ databases">
        <title>The Coptis chinensis genome and diversification of protoberbering-type alkaloids.</title>
        <authorList>
            <person name="Wang B."/>
            <person name="Shu S."/>
            <person name="Song C."/>
            <person name="Liu Y."/>
        </authorList>
    </citation>
    <scope>NUCLEOTIDE SEQUENCE [LARGE SCALE GENOMIC DNA]</scope>
    <source>
        <strain evidence="10">HL-2020</strain>
        <tissue evidence="10">Leaf</tissue>
    </source>
</reference>
<dbReference type="InterPro" id="IPR020635">
    <property type="entry name" value="Tyr_kinase_cat_dom"/>
</dbReference>
<keyword evidence="6" id="KW-0067">ATP-binding</keyword>
<dbReference type="PANTHER" id="PTHR47974:SF27">
    <property type="entry name" value="RECEPTOR-LIKE SERINE_THREONINE-PROTEIN KINASE"/>
    <property type="match status" value="1"/>
</dbReference>
<dbReference type="GO" id="GO:0005524">
    <property type="term" value="F:ATP binding"/>
    <property type="evidence" value="ECO:0007669"/>
    <property type="project" value="UniProtKB-KW"/>
</dbReference>
<dbReference type="Proteomes" id="UP000631114">
    <property type="component" value="Unassembled WGS sequence"/>
</dbReference>
<dbReference type="GO" id="GO:0004713">
    <property type="term" value="F:protein tyrosine kinase activity"/>
    <property type="evidence" value="ECO:0007669"/>
    <property type="project" value="InterPro"/>
</dbReference>
<evidence type="ECO:0000256" key="5">
    <source>
        <dbReference type="ARBA" id="ARBA00022741"/>
    </source>
</evidence>